<organism evidence="2 3">
    <name type="scientific">Williamsia limnetica</name>
    <dbReference type="NCBI Taxonomy" id="882452"/>
    <lineage>
        <taxon>Bacteria</taxon>
        <taxon>Bacillati</taxon>
        <taxon>Actinomycetota</taxon>
        <taxon>Actinomycetes</taxon>
        <taxon>Mycobacteriales</taxon>
        <taxon>Nocardiaceae</taxon>
        <taxon>Williamsia</taxon>
    </lineage>
</organism>
<dbReference type="GO" id="GO:0032259">
    <property type="term" value="P:methylation"/>
    <property type="evidence" value="ECO:0007669"/>
    <property type="project" value="UniProtKB-KW"/>
</dbReference>
<protein>
    <submittedName>
        <fullName evidence="2">Methyltransferase family protein</fullName>
    </submittedName>
</protein>
<dbReference type="AlphaFoldDB" id="A0A318S7K2"/>
<dbReference type="EMBL" id="QJSP01000001">
    <property type="protein sequence ID" value="PYE20744.1"/>
    <property type="molecule type" value="Genomic_DNA"/>
</dbReference>
<dbReference type="Gene3D" id="3.40.50.150">
    <property type="entry name" value="Vaccinia Virus protein VP39"/>
    <property type="match status" value="1"/>
</dbReference>
<dbReference type="OrthoDB" id="9786503at2"/>
<dbReference type="Proteomes" id="UP000247591">
    <property type="component" value="Unassembled WGS sequence"/>
</dbReference>
<evidence type="ECO:0000313" key="2">
    <source>
        <dbReference type="EMBL" id="PYE20744.1"/>
    </source>
</evidence>
<keyword evidence="2" id="KW-0808">Transferase</keyword>
<name>A0A318S7K2_WILLI</name>
<dbReference type="InterPro" id="IPR041698">
    <property type="entry name" value="Methyltransf_25"/>
</dbReference>
<dbReference type="Pfam" id="PF13649">
    <property type="entry name" value="Methyltransf_25"/>
    <property type="match status" value="1"/>
</dbReference>
<sequence length="226" mass="24646">MGSRFDANFWDERYGSTDRVWSGKPTALLQSEVGALTAGDAVELGCGEGADAVWLARQGWQVDAVDFSAVALSRVAEFASHAGPEVAARIRTIEADLFDWEPREHHYDLVCAQYLHVPSELRSRLVRRASAAVRPGGHLLWIGHDRSDLQTGVARPGHPDLYFTAEEILACVDSTDWSVQTNRVIARDGVDRAGAPATVHDVVVRLNCHATRPGPVDGGELSPENR</sequence>
<dbReference type="CDD" id="cd02440">
    <property type="entry name" value="AdoMet_MTases"/>
    <property type="match status" value="1"/>
</dbReference>
<feature type="domain" description="Methyltransferase" evidence="1">
    <location>
        <begin position="42"/>
        <end position="137"/>
    </location>
</feature>
<evidence type="ECO:0000259" key="1">
    <source>
        <dbReference type="Pfam" id="PF13649"/>
    </source>
</evidence>
<reference evidence="2 3" key="1">
    <citation type="submission" date="2018-06" db="EMBL/GenBank/DDBJ databases">
        <title>Genomic Encyclopedia of Type Strains, Phase IV (KMG-IV): sequencing the most valuable type-strain genomes for metagenomic binning, comparative biology and taxonomic classification.</title>
        <authorList>
            <person name="Goeker M."/>
        </authorList>
    </citation>
    <scope>NUCLEOTIDE SEQUENCE [LARGE SCALE GENOMIC DNA]</scope>
    <source>
        <strain evidence="2 3">DSM 45521</strain>
    </source>
</reference>
<evidence type="ECO:0000313" key="3">
    <source>
        <dbReference type="Proteomes" id="UP000247591"/>
    </source>
</evidence>
<dbReference type="InterPro" id="IPR029063">
    <property type="entry name" value="SAM-dependent_MTases_sf"/>
</dbReference>
<keyword evidence="2" id="KW-0489">Methyltransferase</keyword>
<keyword evidence="3" id="KW-1185">Reference proteome</keyword>
<comment type="caution">
    <text evidence="2">The sequence shown here is derived from an EMBL/GenBank/DDBJ whole genome shotgun (WGS) entry which is preliminary data.</text>
</comment>
<dbReference type="SUPFAM" id="SSF53335">
    <property type="entry name" value="S-adenosyl-L-methionine-dependent methyltransferases"/>
    <property type="match status" value="1"/>
</dbReference>
<accession>A0A318S7K2</accession>
<proteinExistence type="predicted"/>
<dbReference type="GO" id="GO:0008168">
    <property type="term" value="F:methyltransferase activity"/>
    <property type="evidence" value="ECO:0007669"/>
    <property type="project" value="UniProtKB-KW"/>
</dbReference>
<gene>
    <name evidence="2" type="ORF">DFR67_101135</name>
</gene>